<evidence type="ECO:0000256" key="1">
    <source>
        <dbReference type="ARBA" id="ARBA00008834"/>
    </source>
</evidence>
<dbReference type="InterPro" id="IPR000743">
    <property type="entry name" value="Glyco_hydro_28"/>
</dbReference>
<name>A0A140GJY9_9FUNG</name>
<keyword evidence="2" id="KW-0732">Signal</keyword>
<evidence type="ECO:0000256" key="5">
    <source>
        <dbReference type="ARBA" id="ARBA00023295"/>
    </source>
</evidence>
<dbReference type="InterPro" id="IPR050434">
    <property type="entry name" value="Glycosyl_hydrlase_28"/>
</dbReference>
<dbReference type="GO" id="GO:0071555">
    <property type="term" value="P:cell wall organization"/>
    <property type="evidence" value="ECO:0007669"/>
    <property type="project" value="UniProtKB-KW"/>
</dbReference>
<keyword evidence="4 7" id="KW-0378">Hydrolase</keyword>
<dbReference type="EMBL" id="KU664175">
    <property type="protein sequence ID" value="AMN09638.1"/>
    <property type="molecule type" value="Genomic_DNA"/>
</dbReference>
<dbReference type="Gene3D" id="2.160.20.10">
    <property type="entry name" value="Single-stranded right-handed beta-helix, Pectin lyase-like"/>
    <property type="match status" value="1"/>
</dbReference>
<evidence type="ECO:0000256" key="6">
    <source>
        <dbReference type="ARBA" id="ARBA00023316"/>
    </source>
</evidence>
<dbReference type="PANTHER" id="PTHR31884">
    <property type="entry name" value="POLYGALACTURONASE"/>
    <property type="match status" value="1"/>
</dbReference>
<protein>
    <submittedName>
        <fullName evidence="8">Glycosyl hydrolase family 28</fullName>
    </submittedName>
</protein>
<dbReference type="SUPFAM" id="SSF51126">
    <property type="entry name" value="Pectin lyase-like"/>
    <property type="match status" value="1"/>
</dbReference>
<dbReference type="InterPro" id="IPR012334">
    <property type="entry name" value="Pectin_lyas_fold"/>
</dbReference>
<sequence length="95" mass="10257">WDGEGTNGGKTKPKFFYAPKMISSTISDITILNSPVQVFSINGAQDLTISGVTINNKDGDATDSDGDALAKRCKRLRTSKLIQSQTVYNQDDCLA</sequence>
<dbReference type="GO" id="GO:0004650">
    <property type="term" value="F:polygalacturonase activity"/>
    <property type="evidence" value="ECO:0007669"/>
    <property type="project" value="InterPro"/>
</dbReference>
<evidence type="ECO:0000256" key="3">
    <source>
        <dbReference type="ARBA" id="ARBA00022737"/>
    </source>
</evidence>
<keyword evidence="3" id="KW-0677">Repeat</keyword>
<dbReference type="InterPro" id="IPR011050">
    <property type="entry name" value="Pectin_lyase_fold/virulence"/>
</dbReference>
<comment type="similarity">
    <text evidence="1 7">Belongs to the glycosyl hydrolase 28 family.</text>
</comment>
<reference evidence="8" key="1">
    <citation type="journal article" date="2016" name="J. Microbiol. Methods">
        <title>Comparison of pectin-degrading fungal communities in temperate forests using glycosyl hydrolase family 28 pectinase primers targeting Ascomycete fungi.</title>
        <authorList>
            <person name="Gacura M.D."/>
            <person name="Sprockett D.D."/>
            <person name="Heidenreich B."/>
            <person name="Blackwood C.B."/>
        </authorList>
    </citation>
    <scope>NUCLEOTIDE SEQUENCE</scope>
</reference>
<dbReference type="AlphaFoldDB" id="A0A140GJY9"/>
<dbReference type="PANTHER" id="PTHR31884:SF1">
    <property type="entry name" value="POLYGALACTURONASE"/>
    <property type="match status" value="1"/>
</dbReference>
<feature type="non-terminal residue" evidence="8">
    <location>
        <position position="95"/>
    </location>
</feature>
<evidence type="ECO:0000313" key="8">
    <source>
        <dbReference type="EMBL" id="AMN09638.1"/>
    </source>
</evidence>
<accession>A0A140GJY9</accession>
<evidence type="ECO:0000256" key="4">
    <source>
        <dbReference type="ARBA" id="ARBA00022801"/>
    </source>
</evidence>
<feature type="non-terminal residue" evidence="8">
    <location>
        <position position="1"/>
    </location>
</feature>
<keyword evidence="6" id="KW-0961">Cell wall biogenesis/degradation</keyword>
<proteinExistence type="inferred from homology"/>
<dbReference type="GO" id="GO:0045490">
    <property type="term" value="P:pectin catabolic process"/>
    <property type="evidence" value="ECO:0007669"/>
    <property type="project" value="TreeGrafter"/>
</dbReference>
<dbReference type="Pfam" id="PF00295">
    <property type="entry name" value="Glyco_hydro_28"/>
    <property type="match status" value="1"/>
</dbReference>
<evidence type="ECO:0000256" key="2">
    <source>
        <dbReference type="ARBA" id="ARBA00022729"/>
    </source>
</evidence>
<evidence type="ECO:0000256" key="7">
    <source>
        <dbReference type="RuleBase" id="RU361169"/>
    </source>
</evidence>
<dbReference type="GO" id="GO:0005576">
    <property type="term" value="C:extracellular region"/>
    <property type="evidence" value="ECO:0007669"/>
    <property type="project" value="TreeGrafter"/>
</dbReference>
<keyword evidence="5 7" id="KW-0326">Glycosidase</keyword>
<organism evidence="8">
    <name type="scientific">uncultured fungus</name>
    <dbReference type="NCBI Taxonomy" id="175245"/>
    <lineage>
        <taxon>Eukaryota</taxon>
        <taxon>Fungi</taxon>
        <taxon>environmental samples</taxon>
    </lineage>
</organism>